<dbReference type="SMR" id="A0A0N1EET4"/>
<comment type="pathway">
    <text evidence="2 10">Cofactor biosynthesis; NAD(+) biosynthesis; deamido-NAD(+) from nicotinate D-ribonucleotide: step 1/1.</text>
</comment>
<keyword evidence="5 10" id="KW-0548">Nucleotidyltransferase</keyword>
<dbReference type="AlphaFoldDB" id="A0A0N1EET4"/>
<keyword evidence="6 10" id="KW-0547">Nucleotide-binding</keyword>
<reference evidence="13" key="3">
    <citation type="submission" date="2020-11" db="EMBL/GenBank/DDBJ databases">
        <title>Molecular epidemiology and genomic profiles of multidrug-resistant bacteria collected from clinical sources in South Africa.</title>
        <authorList>
            <person name="Asante J."/>
            <person name="Amoako D.G."/>
        </authorList>
    </citation>
    <scope>NUCLEOTIDE SEQUENCE</scope>
    <source>
        <strain evidence="13">C68</strain>
    </source>
</reference>
<dbReference type="PANTHER" id="PTHR39321:SF3">
    <property type="entry name" value="PHOSPHOPANTETHEINE ADENYLYLTRANSFERASE"/>
    <property type="match status" value="1"/>
</dbReference>
<dbReference type="GO" id="GO:0004515">
    <property type="term" value="F:nicotinate-nucleotide adenylyltransferase activity"/>
    <property type="evidence" value="ECO:0007669"/>
    <property type="project" value="UniProtKB-UniRule"/>
</dbReference>
<dbReference type="GO" id="GO:0009435">
    <property type="term" value="P:NAD+ biosynthetic process"/>
    <property type="evidence" value="ECO:0007669"/>
    <property type="project" value="UniProtKB-UniRule"/>
</dbReference>
<dbReference type="EMBL" id="JACGQI010000001">
    <property type="protein sequence ID" value="MBF2229006.1"/>
    <property type="molecule type" value="Genomic_DNA"/>
</dbReference>
<evidence type="ECO:0000256" key="9">
    <source>
        <dbReference type="ARBA" id="ARBA00048721"/>
    </source>
</evidence>
<dbReference type="SUPFAM" id="SSF52374">
    <property type="entry name" value="Nucleotidylyl transferase"/>
    <property type="match status" value="1"/>
</dbReference>
<evidence type="ECO:0000313" key="16">
    <source>
        <dbReference type="Proteomes" id="UP000648077"/>
    </source>
</evidence>
<evidence type="ECO:0000313" key="12">
    <source>
        <dbReference type="EMBL" id="MBF2229006.1"/>
    </source>
</evidence>
<dbReference type="HAMAP" id="MF_00244">
    <property type="entry name" value="NaMN_adenylyltr"/>
    <property type="match status" value="1"/>
</dbReference>
<keyword evidence="3 10" id="KW-0662">Pyridine nucleotide biosynthesis</keyword>
<dbReference type="NCBIfam" id="NF000840">
    <property type="entry name" value="PRK00071.1-3"/>
    <property type="match status" value="1"/>
</dbReference>
<evidence type="ECO:0000256" key="4">
    <source>
        <dbReference type="ARBA" id="ARBA00022679"/>
    </source>
</evidence>
<comment type="function">
    <text evidence="1 10">Catalyzes the reversible adenylation of nicotinate mononucleotide (NaMN) to nicotinic acid adenine dinucleotide (NaAD).</text>
</comment>
<dbReference type="EMBL" id="JADPYN010000002">
    <property type="protein sequence ID" value="MBF9302754.1"/>
    <property type="molecule type" value="Genomic_DNA"/>
</dbReference>
<dbReference type="Proteomes" id="UP000228502">
    <property type="component" value="Unassembled WGS sequence"/>
</dbReference>
<dbReference type="OMA" id="WIMGADS"/>
<dbReference type="InterPro" id="IPR005248">
    <property type="entry name" value="NadD/NMNAT"/>
</dbReference>
<evidence type="ECO:0000256" key="6">
    <source>
        <dbReference type="ARBA" id="ARBA00022741"/>
    </source>
</evidence>
<dbReference type="EC" id="2.7.7.18" evidence="10"/>
<dbReference type="KEGG" id="seps:DP17_237"/>
<evidence type="ECO:0000256" key="8">
    <source>
        <dbReference type="ARBA" id="ARBA00023027"/>
    </source>
</evidence>
<dbReference type="OrthoDB" id="5295945at2"/>
<dbReference type="NCBIfam" id="TIGR00482">
    <property type="entry name" value="nicotinate (nicotinamide) nucleotide adenylyltransferase"/>
    <property type="match status" value="1"/>
</dbReference>
<dbReference type="EMBL" id="PEJG01000001">
    <property type="protein sequence ID" value="PIH11511.1"/>
    <property type="molecule type" value="Genomic_DNA"/>
</dbReference>
<dbReference type="Proteomes" id="UP000622362">
    <property type="component" value="Unassembled WGS sequence"/>
</dbReference>
<dbReference type="RefSeq" id="WP_001831250.1">
    <property type="nucleotide sequence ID" value="NZ_AP019721.1"/>
</dbReference>
<keyword evidence="8 10" id="KW-0520">NAD</keyword>
<evidence type="ECO:0000256" key="10">
    <source>
        <dbReference type="HAMAP-Rule" id="MF_00244"/>
    </source>
</evidence>
<sequence length="191" mass="22424">MNKKIVLFGGQFNPIHTAHLAVASEVYHAIKPDIFFFLPSYMAPLKHHNTQLYSEHRVKMIQLAIKEIGFGEICTTDLDRKGPSYTYETILHLKEIYHNAQLYFIIGTDQYNQLDKWYKINELKKLVTFIVVNRETDNQNVSKEMISIKIPRIDISSTMIRNRVRMNQSIKVLVPKRVENYIKEEGFYGDK</sequence>
<evidence type="ECO:0000256" key="1">
    <source>
        <dbReference type="ARBA" id="ARBA00002324"/>
    </source>
</evidence>
<evidence type="ECO:0000313" key="13">
    <source>
        <dbReference type="EMBL" id="MBF9302754.1"/>
    </source>
</evidence>
<comment type="similarity">
    <text evidence="10">Belongs to the NadD family.</text>
</comment>
<evidence type="ECO:0000256" key="3">
    <source>
        <dbReference type="ARBA" id="ARBA00022642"/>
    </source>
</evidence>
<reference evidence="12" key="2">
    <citation type="submission" date="2020-08" db="EMBL/GenBank/DDBJ databases">
        <title>Changes in the skin microbiome associated with squamous cell carcinoma in transplant recipients.</title>
        <authorList>
            <person name="Zaugg J."/>
            <person name="Krueger A."/>
            <person name="Lachner N."/>
        </authorList>
    </citation>
    <scope>NUCLEOTIDE SEQUENCE</scope>
    <source>
        <strain evidence="12">R5988</strain>
    </source>
</reference>
<dbReference type="NCBIfam" id="NF000841">
    <property type="entry name" value="PRK00071.1-4"/>
    <property type="match status" value="1"/>
</dbReference>
<evidence type="ECO:0000256" key="5">
    <source>
        <dbReference type="ARBA" id="ARBA00022695"/>
    </source>
</evidence>
<evidence type="ECO:0000256" key="7">
    <source>
        <dbReference type="ARBA" id="ARBA00022840"/>
    </source>
</evidence>
<evidence type="ECO:0000259" key="11">
    <source>
        <dbReference type="Pfam" id="PF01467"/>
    </source>
</evidence>
<dbReference type="CDD" id="cd02165">
    <property type="entry name" value="NMNAT"/>
    <property type="match status" value="1"/>
</dbReference>
<evidence type="ECO:0000313" key="15">
    <source>
        <dbReference type="Proteomes" id="UP000228502"/>
    </source>
</evidence>
<dbReference type="Pfam" id="PF01467">
    <property type="entry name" value="CTP_transf_like"/>
    <property type="match status" value="1"/>
</dbReference>
<protein>
    <recommendedName>
        <fullName evidence="10">Probable nicotinate-nucleotide adenylyltransferase</fullName>
        <ecNumber evidence="10">2.7.7.18</ecNumber>
    </recommendedName>
    <alternativeName>
        <fullName evidence="10">Deamido-NAD(+) diphosphorylase</fullName>
    </alternativeName>
    <alternativeName>
        <fullName evidence="10">Deamido-NAD(+) pyrophosphorylase</fullName>
    </alternativeName>
    <alternativeName>
        <fullName evidence="10">Nicotinate mononucleotide adenylyltransferase</fullName>
        <shortName evidence="10">NaMN adenylyltransferase</shortName>
    </alternativeName>
</protein>
<organism evidence="12 16">
    <name type="scientific">Staphylococcus epidermidis</name>
    <dbReference type="NCBI Taxonomy" id="1282"/>
    <lineage>
        <taxon>Bacteria</taxon>
        <taxon>Bacillati</taxon>
        <taxon>Bacillota</taxon>
        <taxon>Bacilli</taxon>
        <taxon>Bacillales</taxon>
        <taxon>Staphylococcaceae</taxon>
        <taxon>Staphylococcus</taxon>
    </lineage>
</organism>
<gene>
    <name evidence="10" type="primary">nadD</name>
    <name evidence="14" type="ORF">CTJ08_01320</name>
    <name evidence="12" type="ORF">H3963_00835</name>
    <name evidence="13" type="ORF">I3V53_01445</name>
</gene>
<evidence type="ECO:0000256" key="2">
    <source>
        <dbReference type="ARBA" id="ARBA00005019"/>
    </source>
</evidence>
<dbReference type="InterPro" id="IPR014729">
    <property type="entry name" value="Rossmann-like_a/b/a_fold"/>
</dbReference>
<dbReference type="UniPathway" id="UPA00253">
    <property type="reaction ID" value="UER00332"/>
</dbReference>
<dbReference type="InterPro" id="IPR004821">
    <property type="entry name" value="Cyt_trans-like"/>
</dbReference>
<feature type="domain" description="Cytidyltransferase-like" evidence="11">
    <location>
        <begin position="7"/>
        <end position="163"/>
    </location>
</feature>
<comment type="catalytic activity">
    <reaction evidence="9 10">
        <text>nicotinate beta-D-ribonucleotide + ATP + H(+) = deamido-NAD(+) + diphosphate</text>
        <dbReference type="Rhea" id="RHEA:22860"/>
        <dbReference type="ChEBI" id="CHEBI:15378"/>
        <dbReference type="ChEBI" id="CHEBI:30616"/>
        <dbReference type="ChEBI" id="CHEBI:33019"/>
        <dbReference type="ChEBI" id="CHEBI:57502"/>
        <dbReference type="ChEBI" id="CHEBI:58437"/>
        <dbReference type="EC" id="2.7.7.18"/>
    </reaction>
</comment>
<proteinExistence type="inferred from homology"/>
<keyword evidence="7 10" id="KW-0067">ATP-binding</keyword>
<evidence type="ECO:0000313" key="14">
    <source>
        <dbReference type="EMBL" id="PIH11511.1"/>
    </source>
</evidence>
<comment type="caution">
    <text evidence="12">The sequence shown here is derived from an EMBL/GenBank/DDBJ whole genome shotgun (WGS) entry which is preliminary data.</text>
</comment>
<dbReference type="PANTHER" id="PTHR39321">
    <property type="entry name" value="NICOTINATE-NUCLEOTIDE ADENYLYLTRANSFERASE-RELATED"/>
    <property type="match status" value="1"/>
</dbReference>
<dbReference type="Proteomes" id="UP000648077">
    <property type="component" value="Unassembled WGS sequence"/>
</dbReference>
<accession>A0A0N1EET4</accession>
<name>A0A0N1EET4_STAEP</name>
<dbReference type="GeneID" id="50018604"/>
<dbReference type="GO" id="GO:0005524">
    <property type="term" value="F:ATP binding"/>
    <property type="evidence" value="ECO:0007669"/>
    <property type="project" value="UniProtKB-KW"/>
</dbReference>
<reference evidence="14 15" key="1">
    <citation type="submission" date="2017-10" db="EMBL/GenBank/DDBJ databases">
        <title>genome sequences of Staph epi in chlorhexidine trial.</title>
        <authorList>
            <person name="Greninger A.L."/>
            <person name="Addetia A."/>
            <person name="Qin X."/>
            <person name="Zerr D."/>
        </authorList>
    </citation>
    <scope>NUCLEOTIDE SEQUENCE [LARGE SCALE GENOMIC DNA]</scope>
    <source>
        <strain evidence="14 15">SCH-17</strain>
    </source>
</reference>
<keyword evidence="4 10" id="KW-0808">Transferase</keyword>
<dbReference type="Gene3D" id="3.40.50.620">
    <property type="entry name" value="HUPs"/>
    <property type="match status" value="1"/>
</dbReference>